<feature type="binding site" evidence="3">
    <location>
        <position position="63"/>
    </location>
    <ligand>
        <name>a divalent metal cation</name>
        <dbReference type="ChEBI" id="CHEBI:60240"/>
        <label>1</label>
    </ligand>
</feature>
<dbReference type="Pfam" id="PF01784">
    <property type="entry name" value="DUF34_NIF3"/>
    <property type="match status" value="1"/>
</dbReference>
<feature type="binding site" evidence="3">
    <location>
        <position position="218"/>
    </location>
    <ligand>
        <name>a divalent metal cation</name>
        <dbReference type="ChEBI" id="CHEBI:60240"/>
        <label>1</label>
    </ligand>
</feature>
<gene>
    <name evidence="4" type="ORF">DRJ00_00950</name>
</gene>
<dbReference type="Gene3D" id="3.40.1390.30">
    <property type="entry name" value="NIF3 (NGG1p interacting factor 3)-like"/>
    <property type="match status" value="2"/>
</dbReference>
<evidence type="ECO:0000256" key="3">
    <source>
        <dbReference type="PIRSR" id="PIRSR602678-1"/>
    </source>
</evidence>
<comment type="similarity">
    <text evidence="1">Belongs to the GTP cyclohydrolase I type 2/NIF3 family.</text>
</comment>
<keyword evidence="2 3" id="KW-0479">Metal-binding</keyword>
<proteinExistence type="inferred from homology"/>
<feature type="binding site" evidence="3">
    <location>
        <position position="64"/>
    </location>
    <ligand>
        <name>a divalent metal cation</name>
        <dbReference type="ChEBI" id="CHEBI:60240"/>
        <label>2</label>
    </ligand>
</feature>
<dbReference type="NCBIfam" id="TIGR00486">
    <property type="entry name" value="YbgI_SA1388"/>
    <property type="match status" value="1"/>
</dbReference>
<feature type="binding site" evidence="3">
    <location>
        <position position="222"/>
    </location>
    <ligand>
        <name>a divalent metal cation</name>
        <dbReference type="ChEBI" id="CHEBI:60240"/>
        <label>1</label>
    </ligand>
</feature>
<dbReference type="AlphaFoldDB" id="A0A497E7N4"/>
<evidence type="ECO:0000256" key="2">
    <source>
        <dbReference type="ARBA" id="ARBA00022723"/>
    </source>
</evidence>
<comment type="caution">
    <text evidence="4">The sequence shown here is derived from an EMBL/GenBank/DDBJ whole genome shotgun (WGS) entry which is preliminary data.</text>
</comment>
<dbReference type="GO" id="GO:0005737">
    <property type="term" value="C:cytoplasm"/>
    <property type="evidence" value="ECO:0007669"/>
    <property type="project" value="TreeGrafter"/>
</dbReference>
<dbReference type="EMBL" id="QMPZ01000005">
    <property type="protein sequence ID" value="RLE10617.1"/>
    <property type="molecule type" value="Genomic_DNA"/>
</dbReference>
<sequence>MKTRQLSSYLDELLNIEKVKDKSLNGLVVDREGEVNKVGLAVDACLDAFKKANDVGVDFLFVHHGIWWGEPVPLRGCILNKIKFLLEKNIALYVAHLPLDVHPEFGNNVQLAKLLGWSIRGDFGRYGEMFLGKEVIFEPPLKLERITKDLREKLGLDPIVWKFGSEEVRRLGYVCGGGIELLPQAIEENLDAYLTGEPKHSYYWMAREEKINVIFVGHYISETFGVKAIGKHLKDKFGLKTEFFHLPTGY</sequence>
<reference evidence="4 5" key="1">
    <citation type="submission" date="2018-06" db="EMBL/GenBank/DDBJ databases">
        <title>Extensive metabolic versatility and redundancy in microbially diverse, dynamic hydrothermal sediments.</title>
        <authorList>
            <person name="Dombrowski N."/>
            <person name="Teske A."/>
            <person name="Baker B.J."/>
        </authorList>
    </citation>
    <scope>NUCLEOTIDE SEQUENCE [LARGE SCALE GENOMIC DNA]</scope>
    <source>
        <strain evidence="4">B47_G16</strain>
    </source>
</reference>
<evidence type="ECO:0000313" key="5">
    <source>
        <dbReference type="Proteomes" id="UP000279422"/>
    </source>
</evidence>
<name>A0A497E7N4_UNCAE</name>
<dbReference type="SUPFAM" id="SSF102705">
    <property type="entry name" value="NIF3 (NGG1p interacting factor 3)-like"/>
    <property type="match status" value="1"/>
</dbReference>
<dbReference type="Proteomes" id="UP000279422">
    <property type="component" value="Unassembled WGS sequence"/>
</dbReference>
<dbReference type="InterPro" id="IPR002678">
    <property type="entry name" value="DUF34/NIF3"/>
</dbReference>
<accession>A0A497E7N4</accession>
<feature type="binding site" evidence="3">
    <location>
        <position position="100"/>
    </location>
    <ligand>
        <name>a divalent metal cation</name>
        <dbReference type="ChEBI" id="CHEBI:60240"/>
        <label>1</label>
    </ligand>
</feature>
<dbReference type="InterPro" id="IPR036069">
    <property type="entry name" value="DUF34/NIF3_sf"/>
</dbReference>
<dbReference type="GO" id="GO:0046872">
    <property type="term" value="F:metal ion binding"/>
    <property type="evidence" value="ECO:0007669"/>
    <property type="project" value="UniProtKB-KW"/>
</dbReference>
<organism evidence="4 5">
    <name type="scientific">Aerophobetes bacterium</name>
    <dbReference type="NCBI Taxonomy" id="2030807"/>
    <lineage>
        <taxon>Bacteria</taxon>
        <taxon>Candidatus Aerophobota</taxon>
    </lineage>
</organism>
<dbReference type="PANTHER" id="PTHR13799">
    <property type="entry name" value="NGG1 INTERACTING FACTOR 3"/>
    <property type="match status" value="1"/>
</dbReference>
<evidence type="ECO:0000256" key="1">
    <source>
        <dbReference type="ARBA" id="ARBA00006964"/>
    </source>
</evidence>
<protein>
    <submittedName>
        <fullName evidence="4">Nif3-like dinuclear metal center hexameric protein</fullName>
    </submittedName>
</protein>
<evidence type="ECO:0000313" key="4">
    <source>
        <dbReference type="EMBL" id="RLE10617.1"/>
    </source>
</evidence>
<dbReference type="PANTHER" id="PTHR13799:SF14">
    <property type="entry name" value="GTP CYCLOHYDROLASE 1 TYPE 2 HOMOLOG"/>
    <property type="match status" value="1"/>
</dbReference>